<dbReference type="SUPFAM" id="SSF111369">
    <property type="entry name" value="HlyD-like secretion proteins"/>
    <property type="match status" value="1"/>
</dbReference>
<reference evidence="8" key="1">
    <citation type="submission" date="2022-08" db="EMBL/GenBank/DDBJ databases">
        <authorList>
            <person name="Deng Y."/>
            <person name="Han X.-F."/>
            <person name="Zhang Y.-Q."/>
        </authorList>
    </citation>
    <scope>NUCLEOTIDE SEQUENCE</scope>
    <source>
        <strain evidence="8">CPCC 205763</strain>
    </source>
</reference>
<feature type="domain" description="Multidrug resistance protein MdtA-like C-terminal permuted SH3" evidence="6">
    <location>
        <begin position="306"/>
        <end position="361"/>
    </location>
</feature>
<evidence type="ECO:0000256" key="4">
    <source>
        <dbReference type="SAM" id="MobiDB-lite"/>
    </source>
</evidence>
<evidence type="ECO:0000259" key="7">
    <source>
        <dbReference type="Pfam" id="PF25990"/>
    </source>
</evidence>
<evidence type="ECO:0000259" key="6">
    <source>
        <dbReference type="Pfam" id="PF25967"/>
    </source>
</evidence>
<dbReference type="Gene3D" id="2.40.420.20">
    <property type="match status" value="1"/>
</dbReference>
<dbReference type="EMBL" id="JANLCM010000001">
    <property type="protein sequence ID" value="MCS5717057.1"/>
    <property type="molecule type" value="Genomic_DNA"/>
</dbReference>
<dbReference type="Pfam" id="PF25967">
    <property type="entry name" value="RND-MFP_C"/>
    <property type="match status" value="1"/>
</dbReference>
<organism evidence="8 9">
    <name type="scientific">Herbiconiux aconitum</name>
    <dbReference type="NCBI Taxonomy" id="2970913"/>
    <lineage>
        <taxon>Bacteria</taxon>
        <taxon>Bacillati</taxon>
        <taxon>Actinomycetota</taxon>
        <taxon>Actinomycetes</taxon>
        <taxon>Micrococcales</taxon>
        <taxon>Microbacteriaceae</taxon>
        <taxon>Herbiconiux</taxon>
    </lineage>
</organism>
<proteinExistence type="inferred from homology"/>
<dbReference type="Gene3D" id="2.40.30.170">
    <property type="match status" value="1"/>
</dbReference>
<feature type="domain" description="YknX-like beta-barrel" evidence="7">
    <location>
        <begin position="227"/>
        <end position="299"/>
    </location>
</feature>
<dbReference type="InterPro" id="IPR058636">
    <property type="entry name" value="Beta-barrel_YknX"/>
</dbReference>
<accession>A0ABT2GLG0</accession>
<evidence type="ECO:0000256" key="1">
    <source>
        <dbReference type="ARBA" id="ARBA00004196"/>
    </source>
</evidence>
<evidence type="ECO:0000313" key="9">
    <source>
        <dbReference type="Proteomes" id="UP001165584"/>
    </source>
</evidence>
<dbReference type="Pfam" id="PF25990">
    <property type="entry name" value="Beta-barrel_YknX"/>
    <property type="match status" value="1"/>
</dbReference>
<dbReference type="RefSeq" id="WP_259504944.1">
    <property type="nucleotide sequence ID" value="NZ_JANLCM010000001.1"/>
</dbReference>
<keyword evidence="3" id="KW-0813">Transport</keyword>
<evidence type="ECO:0000313" key="8">
    <source>
        <dbReference type="EMBL" id="MCS5717057.1"/>
    </source>
</evidence>
<keyword evidence="9" id="KW-1185">Reference proteome</keyword>
<dbReference type="InterPro" id="IPR058625">
    <property type="entry name" value="MdtA-like_BSH"/>
</dbReference>
<dbReference type="NCBIfam" id="TIGR01730">
    <property type="entry name" value="RND_mfp"/>
    <property type="match status" value="1"/>
</dbReference>
<feature type="domain" description="Multidrug resistance protein MdtA-like barrel-sandwich hybrid" evidence="5">
    <location>
        <begin position="83"/>
        <end position="198"/>
    </location>
</feature>
<dbReference type="InterPro" id="IPR006143">
    <property type="entry name" value="RND_pump_MFP"/>
</dbReference>
<evidence type="ECO:0000256" key="2">
    <source>
        <dbReference type="ARBA" id="ARBA00009477"/>
    </source>
</evidence>
<evidence type="ECO:0000259" key="5">
    <source>
        <dbReference type="Pfam" id="PF25917"/>
    </source>
</evidence>
<gene>
    <name evidence="8" type="ORF">N1027_02800</name>
</gene>
<feature type="compositionally biased region" description="Gly residues" evidence="4">
    <location>
        <begin position="413"/>
        <end position="422"/>
    </location>
</feature>
<sequence>MKLVRIARRIRPRTWLICGLAALLAVGGGTTWLVLSLTATSASASASVDAEGQRIMNVAASLETLEKTVDASGTIAPVVDEDVDFEVAGTVTAVNVTAGSTVTAGDVLATVDTLTVQADLLEAQATLATAQATLSTAEADDDGTDAAAAQIAADESAVAVAQAAADKAAAAVSGATLTAPVSGLVTAVNLTVGDTVTGTGSSGSGVGDGSDSGTSAPFTIVGTDAWQVSLSVGETDVPNVASGDQVELSTDDGTAFFGTVSSVGLLPSTTSGAAAYPVTVTVTGSPEGLHDGVSATAKIVYERRTDVLTVPSGAVTTADDGTTSVTVVDADGGEATKSVAVGETVGNLTEITDGLSEGDLVKVTVFTPTGDGGTGGTGQFPGGGTLPDGFDPSQLPSGGTLPDGFDPSQLGGQLPGGAVNGG</sequence>
<comment type="similarity">
    <text evidence="2">Belongs to the membrane fusion protein (MFP) (TC 8.A.1) family.</text>
</comment>
<name>A0ABT2GLG0_9MICO</name>
<dbReference type="PANTHER" id="PTHR30469">
    <property type="entry name" value="MULTIDRUG RESISTANCE PROTEIN MDTA"/>
    <property type="match status" value="1"/>
</dbReference>
<protein>
    <submittedName>
        <fullName evidence="8">Efflux RND transporter periplasmic adaptor subunit</fullName>
    </submittedName>
</protein>
<comment type="caution">
    <text evidence="8">The sequence shown here is derived from an EMBL/GenBank/DDBJ whole genome shotgun (WGS) entry which is preliminary data.</text>
</comment>
<dbReference type="Pfam" id="PF25917">
    <property type="entry name" value="BSH_RND"/>
    <property type="match status" value="1"/>
</dbReference>
<feature type="region of interest" description="Disordered" evidence="4">
    <location>
        <begin position="369"/>
        <end position="422"/>
    </location>
</feature>
<feature type="compositionally biased region" description="Gly residues" evidence="4">
    <location>
        <begin position="370"/>
        <end position="386"/>
    </location>
</feature>
<comment type="subcellular location">
    <subcellularLocation>
        <location evidence="1">Cell envelope</location>
    </subcellularLocation>
</comment>
<dbReference type="Proteomes" id="UP001165584">
    <property type="component" value="Unassembled WGS sequence"/>
</dbReference>
<dbReference type="Gene3D" id="2.40.50.100">
    <property type="match status" value="1"/>
</dbReference>
<dbReference type="PANTHER" id="PTHR30469:SF33">
    <property type="entry name" value="SLR1207 PROTEIN"/>
    <property type="match status" value="1"/>
</dbReference>
<dbReference type="InterPro" id="IPR058627">
    <property type="entry name" value="MdtA-like_C"/>
</dbReference>
<evidence type="ECO:0000256" key="3">
    <source>
        <dbReference type="ARBA" id="ARBA00022448"/>
    </source>
</evidence>